<dbReference type="InterPro" id="IPR052018">
    <property type="entry name" value="PHP_domain"/>
</dbReference>
<dbReference type="PANTHER" id="PTHR42924">
    <property type="entry name" value="EXONUCLEASE"/>
    <property type="match status" value="1"/>
</dbReference>
<evidence type="ECO:0000313" key="4">
    <source>
        <dbReference type="Proteomes" id="UP000677265"/>
    </source>
</evidence>
<dbReference type="SMART" id="SM00481">
    <property type="entry name" value="POLIIIAc"/>
    <property type="match status" value="1"/>
</dbReference>
<dbReference type="EMBL" id="JAGYPE020000099">
    <property type="protein sequence ID" value="MCH6269415.1"/>
    <property type="molecule type" value="Genomic_DNA"/>
</dbReference>
<dbReference type="GO" id="GO:0035312">
    <property type="term" value="F:5'-3' DNA exonuclease activity"/>
    <property type="evidence" value="ECO:0007669"/>
    <property type="project" value="TreeGrafter"/>
</dbReference>
<accession>A0A942YG29</accession>
<feature type="domain" description="Polymerase/histidinol phosphatase N-terminal" evidence="1">
    <location>
        <begin position="3"/>
        <end position="68"/>
    </location>
</feature>
<evidence type="ECO:0000313" key="2">
    <source>
        <dbReference type="EMBL" id="MBS4188260.1"/>
    </source>
</evidence>
<dbReference type="CDD" id="cd07432">
    <property type="entry name" value="PHP_HisPPase"/>
    <property type="match status" value="1"/>
</dbReference>
<dbReference type="AlphaFoldDB" id="A0A942YG29"/>
<dbReference type="InterPro" id="IPR016195">
    <property type="entry name" value="Pol/histidinol_Pase-like"/>
</dbReference>
<dbReference type="PANTHER" id="PTHR42924:SF3">
    <property type="entry name" value="POLYMERASE_HISTIDINOL PHOSPHATASE N-TERMINAL DOMAIN-CONTAINING PROTEIN"/>
    <property type="match status" value="1"/>
</dbReference>
<gene>
    <name evidence="3" type="ORF">KHB02_028195</name>
    <name evidence="2" type="ORF">KHB02_43555</name>
</gene>
<dbReference type="SUPFAM" id="SSF89550">
    <property type="entry name" value="PHP domain-like"/>
    <property type="match status" value="1"/>
</dbReference>
<proteinExistence type="predicted"/>
<organism evidence="2">
    <name type="scientific">Neobacillus citreus</name>
    <dbReference type="NCBI Taxonomy" id="2833578"/>
    <lineage>
        <taxon>Bacteria</taxon>
        <taxon>Bacillati</taxon>
        <taxon>Bacillota</taxon>
        <taxon>Bacilli</taxon>
        <taxon>Bacillales</taxon>
        <taxon>Bacillaceae</taxon>
        <taxon>Neobacillus</taxon>
    </lineage>
</organism>
<dbReference type="InterPro" id="IPR004013">
    <property type="entry name" value="PHP_dom"/>
</dbReference>
<dbReference type="RefSeq" id="WP_213148045.1">
    <property type="nucleotide sequence ID" value="NZ_JAGYPE020000099.1"/>
</dbReference>
<dbReference type="InterPro" id="IPR003141">
    <property type="entry name" value="Pol/His_phosphatase_N"/>
</dbReference>
<sequence>MNYLFHAHTEFSHDSDLKLNNLYKVLKKNNIKGIAITDHNEIAGALKFKELYGDTLDVIVGEEIMTTQGEIIGLFLKEKIPANLSPEDTIKRIKDQGGIVYLPHPFDEKRKKSALDYSAIIQNINQIDIIEIYNARSILEEFNKNAEKLCSDFNKPKIVGADSHTAYEANFNYLKLDINGKLSAANFLASVEHYEHINVKLQVLIHQVTRLVRIKKLVLKGDLIGIYKLFYRKYKKYLLRLKQAS</sequence>
<comment type="caution">
    <text evidence="2">The sequence shown here is derived from an EMBL/GenBank/DDBJ whole genome shotgun (WGS) entry which is preliminary data.</text>
</comment>
<dbReference type="Gene3D" id="3.20.20.140">
    <property type="entry name" value="Metal-dependent hydrolases"/>
    <property type="match status" value="1"/>
</dbReference>
<name>A0A942YG29_9BACI</name>
<dbReference type="GO" id="GO:0004534">
    <property type="term" value="F:5'-3' RNA exonuclease activity"/>
    <property type="evidence" value="ECO:0007669"/>
    <property type="project" value="TreeGrafter"/>
</dbReference>
<keyword evidence="4" id="KW-1185">Reference proteome</keyword>
<evidence type="ECO:0000313" key="3">
    <source>
        <dbReference type="EMBL" id="MCH6269415.1"/>
    </source>
</evidence>
<dbReference type="Proteomes" id="UP000677265">
    <property type="component" value="Unassembled WGS sequence"/>
</dbReference>
<reference evidence="2" key="1">
    <citation type="submission" date="2021-05" db="EMBL/GenBank/DDBJ databases">
        <title>Novel Bacillus species.</title>
        <authorList>
            <person name="Liu G."/>
        </authorList>
    </citation>
    <scope>NUCLEOTIDE SEQUENCE</scope>
    <source>
        <strain evidence="2 4">FJAT-50051</strain>
    </source>
</reference>
<dbReference type="EMBL" id="JAGYPE010000010">
    <property type="protein sequence ID" value="MBS4188260.1"/>
    <property type="molecule type" value="Genomic_DNA"/>
</dbReference>
<protein>
    <submittedName>
        <fullName evidence="2">PHP domain-containing protein</fullName>
    </submittedName>
</protein>
<dbReference type="Pfam" id="PF02811">
    <property type="entry name" value="PHP"/>
    <property type="match status" value="1"/>
</dbReference>
<evidence type="ECO:0000259" key="1">
    <source>
        <dbReference type="SMART" id="SM00481"/>
    </source>
</evidence>